<dbReference type="InParanoid" id="A0A2P5HW10"/>
<keyword evidence="1" id="KW-0472">Membrane</keyword>
<organism evidence="2 3">
    <name type="scientific">Diaporthe helianthi</name>
    <dbReference type="NCBI Taxonomy" id="158607"/>
    <lineage>
        <taxon>Eukaryota</taxon>
        <taxon>Fungi</taxon>
        <taxon>Dikarya</taxon>
        <taxon>Ascomycota</taxon>
        <taxon>Pezizomycotina</taxon>
        <taxon>Sordariomycetes</taxon>
        <taxon>Sordariomycetidae</taxon>
        <taxon>Diaporthales</taxon>
        <taxon>Diaporthaceae</taxon>
        <taxon>Diaporthe</taxon>
    </lineage>
</organism>
<comment type="caution">
    <text evidence="2">The sequence shown here is derived from an EMBL/GenBank/DDBJ whole genome shotgun (WGS) entry which is preliminary data.</text>
</comment>
<name>A0A2P5HW10_DIAHE</name>
<dbReference type="EMBL" id="MAVT02000630">
    <property type="protein sequence ID" value="POS74428.1"/>
    <property type="molecule type" value="Genomic_DNA"/>
</dbReference>
<accession>A0A2P5HW10</accession>
<proteinExistence type="predicted"/>
<dbReference type="AlphaFoldDB" id="A0A2P5HW10"/>
<evidence type="ECO:0000313" key="3">
    <source>
        <dbReference type="Proteomes" id="UP000094444"/>
    </source>
</evidence>
<sequence>MAAINNALFAREAVSHITKRDNWASQNVGVMVVFCIVGVVAIGLIGFFINKKISAARARRQAMSGYLTSMTQTAK</sequence>
<evidence type="ECO:0000256" key="1">
    <source>
        <dbReference type="SAM" id="Phobius"/>
    </source>
</evidence>
<keyword evidence="1" id="KW-0812">Transmembrane</keyword>
<protein>
    <submittedName>
        <fullName evidence="2">Uncharacterized protein</fullName>
    </submittedName>
</protein>
<keyword evidence="1" id="KW-1133">Transmembrane helix</keyword>
<gene>
    <name evidence="2" type="ORF">DHEL01_v207183</name>
</gene>
<dbReference type="Proteomes" id="UP000094444">
    <property type="component" value="Unassembled WGS sequence"/>
</dbReference>
<reference evidence="2" key="1">
    <citation type="submission" date="2017-09" db="EMBL/GenBank/DDBJ databases">
        <title>Polyketide synthases of a Diaporthe helianthi virulent isolate.</title>
        <authorList>
            <person name="Baroncelli R."/>
        </authorList>
    </citation>
    <scope>NUCLEOTIDE SEQUENCE [LARGE SCALE GENOMIC DNA]</scope>
    <source>
        <strain evidence="2">7/96</strain>
    </source>
</reference>
<keyword evidence="3" id="KW-1185">Reference proteome</keyword>
<feature type="transmembrane region" description="Helical" evidence="1">
    <location>
        <begin position="28"/>
        <end position="50"/>
    </location>
</feature>
<dbReference type="OrthoDB" id="5402816at2759"/>
<dbReference type="STRING" id="158607.A0A2P5HW10"/>
<evidence type="ECO:0000313" key="2">
    <source>
        <dbReference type="EMBL" id="POS74428.1"/>
    </source>
</evidence>